<accession>A0ABX0USY7</accession>
<feature type="domain" description="AFP-like" evidence="1">
    <location>
        <begin position="277"/>
        <end position="334"/>
    </location>
</feature>
<dbReference type="EC" id="2.5.1.56" evidence="2"/>
<dbReference type="InterPro" id="IPR013132">
    <property type="entry name" value="PseI/NeuA/B-like_N"/>
</dbReference>
<dbReference type="RefSeq" id="WP_167274999.1">
    <property type="nucleotide sequence ID" value="NZ_JAASQJ010000005.1"/>
</dbReference>
<dbReference type="EMBL" id="JAASQJ010000005">
    <property type="protein sequence ID" value="NIJ55334.1"/>
    <property type="molecule type" value="Genomic_DNA"/>
</dbReference>
<evidence type="ECO:0000313" key="2">
    <source>
        <dbReference type="EMBL" id="NIJ55334.1"/>
    </source>
</evidence>
<gene>
    <name evidence="2" type="ORF">FHS68_004523</name>
</gene>
<sequence>MKNIYIIAEIGQAHEGSVGLAHSYIDALANTGINAIKFQMHIAEAESSIYESFRIPFSYEDDTRLAYWKRMEFSKTHWVELKEHCEVRKLDFIVSPFSVRAVETLNEIGVATIKIGSGELDDFLILDKISDLGKNIILSSGMSSLPDLDYAVDFLKSKHCSFALMQCTTAYPTRPRQWGLNMIAEFSKRYQIPIGFSDHSGDIYACLAAASLGARLLEFHVTFDKRMFGPDSSSSLTIDQVHKLVKGVRQIEIGLVNPINKADPSDFRSLKSIFGKSLAVNKPLKMGHLLAVEDLESKKPAGYGVCVKSYKNLLGKALAKDVDQWDFLTENHFS</sequence>
<dbReference type="CDD" id="cd11615">
    <property type="entry name" value="SAF_NeuB_like"/>
    <property type="match status" value="1"/>
</dbReference>
<dbReference type="PANTHER" id="PTHR42966">
    <property type="entry name" value="N-ACETYLNEURAMINATE SYNTHASE"/>
    <property type="match status" value="1"/>
</dbReference>
<evidence type="ECO:0000259" key="1">
    <source>
        <dbReference type="PROSITE" id="PS50844"/>
    </source>
</evidence>
<dbReference type="InterPro" id="IPR036732">
    <property type="entry name" value="AFP_Neu5c_C_sf"/>
</dbReference>
<dbReference type="SUPFAM" id="SSF51569">
    <property type="entry name" value="Aldolase"/>
    <property type="match status" value="1"/>
</dbReference>
<dbReference type="Pfam" id="PF03102">
    <property type="entry name" value="NeuB"/>
    <property type="match status" value="1"/>
</dbReference>
<dbReference type="Gene3D" id="3.90.1210.10">
    <property type="entry name" value="Antifreeze-like/N-acetylneuraminic acid synthase C-terminal domain"/>
    <property type="match status" value="1"/>
</dbReference>
<name>A0ABX0USY7_9BACT</name>
<dbReference type="Gene3D" id="3.20.20.70">
    <property type="entry name" value="Aldolase class I"/>
    <property type="match status" value="1"/>
</dbReference>
<dbReference type="SUPFAM" id="SSF51269">
    <property type="entry name" value="AFP III-like domain"/>
    <property type="match status" value="1"/>
</dbReference>
<proteinExistence type="predicted"/>
<dbReference type="Proteomes" id="UP001179181">
    <property type="component" value="Unassembled WGS sequence"/>
</dbReference>
<dbReference type="InterPro" id="IPR006190">
    <property type="entry name" value="SAF_AFP_Neu5Ac"/>
</dbReference>
<keyword evidence="2" id="KW-0808">Transferase</keyword>
<dbReference type="InterPro" id="IPR013785">
    <property type="entry name" value="Aldolase_TIM"/>
</dbReference>
<dbReference type="InterPro" id="IPR051690">
    <property type="entry name" value="PseI-like"/>
</dbReference>
<protein>
    <submittedName>
        <fullName evidence="2">N-acetylneuraminate synthase</fullName>
        <ecNumber evidence="2">2.5.1.56</ecNumber>
    </submittedName>
</protein>
<keyword evidence="3" id="KW-1185">Reference proteome</keyword>
<comment type="caution">
    <text evidence="2">The sequence shown here is derived from an EMBL/GenBank/DDBJ whole genome shotgun (WGS) entry which is preliminary data.</text>
</comment>
<dbReference type="PROSITE" id="PS50844">
    <property type="entry name" value="AFP_LIKE"/>
    <property type="match status" value="1"/>
</dbReference>
<reference evidence="2 3" key="1">
    <citation type="submission" date="2020-03" db="EMBL/GenBank/DDBJ databases">
        <title>Genomic Encyclopedia of Type Strains, Phase IV (KMG-IV): sequencing the most valuable type-strain genomes for metagenomic binning, comparative biology and taxonomic classification.</title>
        <authorList>
            <person name="Goeker M."/>
        </authorList>
    </citation>
    <scope>NUCLEOTIDE SEQUENCE [LARGE SCALE GENOMIC DNA]</scope>
    <source>
        <strain evidence="2 3">DSM 102865</strain>
    </source>
</reference>
<dbReference type="InterPro" id="IPR057736">
    <property type="entry name" value="SAF_PseI/NeuA/NeuB"/>
</dbReference>
<organism evidence="2 3">
    <name type="scientific">Dyadobacter arcticus</name>
    <dbReference type="NCBI Taxonomy" id="1078754"/>
    <lineage>
        <taxon>Bacteria</taxon>
        <taxon>Pseudomonadati</taxon>
        <taxon>Bacteroidota</taxon>
        <taxon>Cytophagia</taxon>
        <taxon>Cytophagales</taxon>
        <taxon>Spirosomataceae</taxon>
        <taxon>Dyadobacter</taxon>
    </lineage>
</organism>
<evidence type="ECO:0000313" key="3">
    <source>
        <dbReference type="Proteomes" id="UP001179181"/>
    </source>
</evidence>
<dbReference type="GO" id="GO:0050462">
    <property type="term" value="F:N-acetylneuraminate synthase activity"/>
    <property type="evidence" value="ECO:0007669"/>
    <property type="project" value="UniProtKB-EC"/>
</dbReference>
<dbReference type="PANTHER" id="PTHR42966:SF1">
    <property type="entry name" value="SIALIC ACID SYNTHASE"/>
    <property type="match status" value="1"/>
</dbReference>